<evidence type="ECO:0000313" key="2">
    <source>
        <dbReference type="EMBL" id="GFE79813.1"/>
    </source>
</evidence>
<organism evidence="2 3">
    <name type="scientific">Steroidobacter agaridevorans</name>
    <dbReference type="NCBI Taxonomy" id="2695856"/>
    <lineage>
        <taxon>Bacteria</taxon>
        <taxon>Pseudomonadati</taxon>
        <taxon>Pseudomonadota</taxon>
        <taxon>Gammaproteobacteria</taxon>
        <taxon>Steroidobacterales</taxon>
        <taxon>Steroidobacteraceae</taxon>
        <taxon>Steroidobacter</taxon>
    </lineage>
</organism>
<dbReference type="SUPFAM" id="SSF52096">
    <property type="entry name" value="ClpP/crotonase"/>
    <property type="match status" value="1"/>
</dbReference>
<sequence>MQPTLRAAVEKYLIDPSLGWSGSAEAWQPLAFVDLDACEDIAQWDSLPPFPVIGFGERRHRLASTLDAVLESPIDAETLIKQVERAPRAAAVTVQLLRTSERLSLEHALAMESLAYGLLQGSEEYAAWLMGRRPSPDPEGRVIVERQDATLHIVLDRPHARNAINRVIRDQLCEAFTLASLDPEIRSVKLRSVGEAFSAGGDLEEFGTTTDPATAHLIRARTLPALALARRREILDVHIQGAAIGAGVEISAFAGRVTAAPTAWFQLPELAMGLLPGAGGCVSVPRRIGRQRAALMMLSGQRIDAQTALRWRLIDAIEDQPPVTV</sequence>
<keyword evidence="3" id="KW-1185">Reference proteome</keyword>
<evidence type="ECO:0000256" key="1">
    <source>
        <dbReference type="ARBA" id="ARBA00005254"/>
    </source>
</evidence>
<dbReference type="GO" id="GO:0003824">
    <property type="term" value="F:catalytic activity"/>
    <property type="evidence" value="ECO:0007669"/>
    <property type="project" value="UniProtKB-ARBA"/>
</dbReference>
<reference evidence="3" key="1">
    <citation type="submission" date="2020-01" db="EMBL/GenBank/DDBJ databases">
        <title>'Steroidobacter agaridevorans' sp. nov., agar-degrading bacteria isolated from rhizosphere soils.</title>
        <authorList>
            <person name="Ikenaga M."/>
            <person name="Kataoka M."/>
            <person name="Murouchi A."/>
            <person name="Katsuragi S."/>
            <person name="Sakai M."/>
        </authorList>
    </citation>
    <scope>NUCLEOTIDE SEQUENCE [LARGE SCALE GENOMIC DNA]</scope>
    <source>
        <strain evidence="3">YU21-B</strain>
    </source>
</reference>
<proteinExistence type="inferred from homology"/>
<dbReference type="RefSeq" id="WP_161811572.1">
    <property type="nucleotide sequence ID" value="NZ_BLJN01000002.1"/>
</dbReference>
<comment type="caution">
    <text evidence="2">The sequence shown here is derived from an EMBL/GenBank/DDBJ whole genome shotgun (WGS) entry which is preliminary data.</text>
</comment>
<comment type="similarity">
    <text evidence="1">Belongs to the enoyl-CoA hydratase/isomerase family.</text>
</comment>
<dbReference type="PANTHER" id="PTHR42964">
    <property type="entry name" value="ENOYL-COA HYDRATASE"/>
    <property type="match status" value="1"/>
</dbReference>
<dbReference type="EMBL" id="BLJN01000002">
    <property type="protein sequence ID" value="GFE79813.1"/>
    <property type="molecule type" value="Genomic_DNA"/>
</dbReference>
<evidence type="ECO:0000313" key="3">
    <source>
        <dbReference type="Proteomes" id="UP000445000"/>
    </source>
</evidence>
<gene>
    <name evidence="2" type="primary">paaG_1</name>
    <name evidence="2" type="ORF">GCM10011487_18130</name>
</gene>
<dbReference type="Gene3D" id="3.90.226.10">
    <property type="entry name" value="2-enoyl-CoA Hydratase, Chain A, domain 1"/>
    <property type="match status" value="1"/>
</dbReference>
<accession>A0A829Y9Z8</accession>
<protein>
    <submittedName>
        <fullName evidence="2">Enoyl-CoA hydratase</fullName>
    </submittedName>
</protein>
<dbReference type="CDD" id="cd06558">
    <property type="entry name" value="crotonase-like"/>
    <property type="match status" value="1"/>
</dbReference>
<dbReference type="InterPro" id="IPR051683">
    <property type="entry name" value="Enoyl-CoA_Hydratase/Isomerase"/>
</dbReference>
<name>A0A829Y9Z8_9GAMM</name>
<dbReference type="PANTHER" id="PTHR42964:SF1">
    <property type="entry name" value="POLYKETIDE BIOSYNTHESIS ENOYL-COA HYDRATASE PKSH-RELATED"/>
    <property type="match status" value="1"/>
</dbReference>
<dbReference type="Pfam" id="PF00378">
    <property type="entry name" value="ECH_1"/>
    <property type="match status" value="1"/>
</dbReference>
<dbReference type="Proteomes" id="UP000445000">
    <property type="component" value="Unassembled WGS sequence"/>
</dbReference>
<dbReference type="AlphaFoldDB" id="A0A829Y9Z8"/>
<dbReference type="InterPro" id="IPR001753">
    <property type="entry name" value="Enoyl-CoA_hydra/iso"/>
</dbReference>
<dbReference type="InterPro" id="IPR029045">
    <property type="entry name" value="ClpP/crotonase-like_dom_sf"/>
</dbReference>